<dbReference type="PANTHER" id="PTHR32282">
    <property type="entry name" value="BINDING PROTEIN TRANSPEPTIDASE, PUTATIVE-RELATED"/>
    <property type="match status" value="1"/>
</dbReference>
<feature type="domain" description="Glycosyl transferase family 51" evidence="9">
    <location>
        <begin position="3"/>
        <end position="86"/>
    </location>
</feature>
<gene>
    <name evidence="10" type="ORF">Q4528_13220</name>
</gene>
<evidence type="ECO:0000256" key="7">
    <source>
        <dbReference type="ARBA" id="ARBA00023136"/>
    </source>
</evidence>
<organism evidence="10 11">
    <name type="scientific">Staphylococcus pasteuri_A</name>
    <dbReference type="NCBI Taxonomy" id="3062664"/>
    <lineage>
        <taxon>Bacteria</taxon>
        <taxon>Bacillati</taxon>
        <taxon>Bacillota</taxon>
        <taxon>Bacilli</taxon>
        <taxon>Bacillales</taxon>
        <taxon>Staphylococcaceae</taxon>
        <taxon>Staphylococcus</taxon>
    </lineage>
</organism>
<keyword evidence="11" id="KW-1185">Reference proteome</keyword>
<dbReference type="InterPro" id="IPR050396">
    <property type="entry name" value="Glycosyltr_51/Transpeptidase"/>
</dbReference>
<protein>
    <submittedName>
        <fullName evidence="10">Transglycosylase domain-containing protein</fullName>
    </submittedName>
</protein>
<dbReference type="PANTHER" id="PTHR32282:SF27">
    <property type="entry name" value="PENICILLIN-BINDING PROTEIN 1A"/>
    <property type="match status" value="1"/>
</dbReference>
<dbReference type="GO" id="GO:0016020">
    <property type="term" value="C:membrane"/>
    <property type="evidence" value="ECO:0007669"/>
    <property type="project" value="UniProtKB-SubCell"/>
</dbReference>
<evidence type="ECO:0000256" key="5">
    <source>
        <dbReference type="ARBA" id="ARBA00022984"/>
    </source>
</evidence>
<dbReference type="InterPro" id="IPR036950">
    <property type="entry name" value="PBP_transglycosylase"/>
</dbReference>
<keyword evidence="4" id="KW-0133">Cell shape</keyword>
<evidence type="ECO:0000256" key="1">
    <source>
        <dbReference type="ARBA" id="ARBA00004370"/>
    </source>
</evidence>
<evidence type="ECO:0000256" key="6">
    <source>
        <dbReference type="ARBA" id="ARBA00022989"/>
    </source>
</evidence>
<evidence type="ECO:0000256" key="2">
    <source>
        <dbReference type="ARBA" id="ARBA00022679"/>
    </source>
</evidence>
<dbReference type="InterPro" id="IPR023346">
    <property type="entry name" value="Lysozyme-like_dom_sf"/>
</dbReference>
<reference evidence="10" key="1">
    <citation type="submission" date="2023-07" db="EMBL/GenBank/DDBJ databases">
        <title>Genome content predicts the carbon catabolic preferences of heterotrophic bacteria.</title>
        <authorList>
            <person name="Gralka M."/>
        </authorList>
    </citation>
    <scope>NUCLEOTIDE SEQUENCE</scope>
    <source>
        <strain evidence="10">E2R20</strain>
    </source>
</reference>
<dbReference type="GO" id="GO:0071555">
    <property type="term" value="P:cell wall organization"/>
    <property type="evidence" value="ECO:0007669"/>
    <property type="project" value="UniProtKB-KW"/>
</dbReference>
<dbReference type="GO" id="GO:0009252">
    <property type="term" value="P:peptidoglycan biosynthetic process"/>
    <property type="evidence" value="ECO:0007669"/>
    <property type="project" value="UniProtKB-KW"/>
</dbReference>
<dbReference type="Pfam" id="PF00912">
    <property type="entry name" value="Transgly"/>
    <property type="match status" value="1"/>
</dbReference>
<dbReference type="AlphaFoldDB" id="A0AAW7YWE6"/>
<dbReference type="Gene3D" id="1.10.3810.10">
    <property type="entry name" value="Biosynthetic peptidoglycan transglycosylase-like"/>
    <property type="match status" value="1"/>
</dbReference>
<dbReference type="EMBL" id="JAUOQO010000165">
    <property type="protein sequence ID" value="MDO6575070.1"/>
    <property type="molecule type" value="Genomic_DNA"/>
</dbReference>
<sequence length="86" mass="9703">MIATGEKSQGASTITQQVARNFFLTREKTYIRKIKEIFLAIKIEQELSKDEILALYLNKIPLGYRSFGVGAAAQVYYGKTVDQLTL</sequence>
<comment type="caution">
    <text evidence="10">The sequence shown here is derived from an EMBL/GenBank/DDBJ whole genome shotgun (WGS) entry which is preliminary data.</text>
</comment>
<evidence type="ECO:0000313" key="11">
    <source>
        <dbReference type="Proteomes" id="UP001170310"/>
    </source>
</evidence>
<evidence type="ECO:0000256" key="4">
    <source>
        <dbReference type="ARBA" id="ARBA00022960"/>
    </source>
</evidence>
<keyword evidence="5" id="KW-0573">Peptidoglycan synthesis</keyword>
<dbReference type="GO" id="GO:0008360">
    <property type="term" value="P:regulation of cell shape"/>
    <property type="evidence" value="ECO:0007669"/>
    <property type="project" value="UniProtKB-KW"/>
</dbReference>
<keyword evidence="7" id="KW-0472">Membrane</keyword>
<feature type="non-terminal residue" evidence="10">
    <location>
        <position position="86"/>
    </location>
</feature>
<evidence type="ECO:0000256" key="8">
    <source>
        <dbReference type="ARBA" id="ARBA00023316"/>
    </source>
</evidence>
<name>A0AAW7YWE6_9STAP</name>
<keyword evidence="2" id="KW-0808">Transferase</keyword>
<keyword evidence="6" id="KW-1133">Transmembrane helix</keyword>
<dbReference type="Proteomes" id="UP001170310">
    <property type="component" value="Unassembled WGS sequence"/>
</dbReference>
<dbReference type="SUPFAM" id="SSF53955">
    <property type="entry name" value="Lysozyme-like"/>
    <property type="match status" value="1"/>
</dbReference>
<keyword evidence="8" id="KW-0961">Cell wall biogenesis/degradation</keyword>
<proteinExistence type="predicted"/>
<evidence type="ECO:0000259" key="9">
    <source>
        <dbReference type="Pfam" id="PF00912"/>
    </source>
</evidence>
<dbReference type="InterPro" id="IPR001264">
    <property type="entry name" value="Glyco_trans_51"/>
</dbReference>
<accession>A0AAW7YWE6</accession>
<comment type="subcellular location">
    <subcellularLocation>
        <location evidence="1">Membrane</location>
    </subcellularLocation>
</comment>
<dbReference type="GO" id="GO:0030288">
    <property type="term" value="C:outer membrane-bounded periplasmic space"/>
    <property type="evidence" value="ECO:0007669"/>
    <property type="project" value="TreeGrafter"/>
</dbReference>
<evidence type="ECO:0000256" key="3">
    <source>
        <dbReference type="ARBA" id="ARBA00022692"/>
    </source>
</evidence>
<evidence type="ECO:0000313" key="10">
    <source>
        <dbReference type="EMBL" id="MDO6575070.1"/>
    </source>
</evidence>
<dbReference type="GO" id="GO:0008955">
    <property type="term" value="F:peptidoglycan glycosyltransferase activity"/>
    <property type="evidence" value="ECO:0007669"/>
    <property type="project" value="TreeGrafter"/>
</dbReference>
<keyword evidence="3" id="KW-0812">Transmembrane</keyword>